<dbReference type="GO" id="GO:0000012">
    <property type="term" value="P:single strand break repair"/>
    <property type="evidence" value="ECO:0007669"/>
    <property type="project" value="InterPro"/>
</dbReference>
<feature type="domain" description="BRCT" evidence="7">
    <location>
        <begin position="368"/>
        <end position="455"/>
    </location>
</feature>
<dbReference type="GO" id="GO:0006284">
    <property type="term" value="P:base-excision repair"/>
    <property type="evidence" value="ECO:0007669"/>
    <property type="project" value="TreeGrafter"/>
</dbReference>
<dbReference type="PANTHER" id="PTHR11370">
    <property type="entry name" value="DNA-REPAIR PROTEIN XRCC1"/>
    <property type="match status" value="1"/>
</dbReference>
<feature type="region of interest" description="Disordered" evidence="6">
    <location>
        <begin position="456"/>
        <end position="493"/>
    </location>
</feature>
<dbReference type="Gene3D" id="3.40.50.10190">
    <property type="entry name" value="BRCT domain"/>
    <property type="match status" value="2"/>
</dbReference>
<evidence type="ECO:0000256" key="2">
    <source>
        <dbReference type="ARBA" id="ARBA00022737"/>
    </source>
</evidence>
<dbReference type="Proteomes" id="UP001107558">
    <property type="component" value="Chromosome 2"/>
</dbReference>
<sequence>MPQIKNIKIHSFSSEDPNFPAKNLINTDVTKRWKCAKPGEKSAFVVLKLDKPYQITQIDIGNEFSSMIEILVGNSQQEPPDFREILMSTSFMTLIEARNETNPHRLRIFNKGLFVSGVAEKKWDLIKILCVQNYNNRKQYGISFINLFTNDEVTSKEEESPIKLNHIIHQTPKPMSASKPVKTLGKFHFRDSSSDEEKDEDSSPFAKWKAKKNEFKNSTNDLDKLPENSKSGLKEHLKEKLASENRKRNRSIDEKDEKEIVKNRNRSKGLMYESSDDEPNEKLQKKIDKDKELKEKEKHVPKFNNSTKITTISPPKSNNKFASFTSSSFGSSSKSLNVELDKKQTNKSPEKQITKSPEKELKAVQYKPFNKLLEGVIFVLSGYQNPERGVIRQKAIDMGAVYKPDWDSSCTHLVCSYNNTPKYHQVKGKGKIITKKWIERCFTEQKRLPWRRFAVDKSEQDESESEEEIFSEWHKPKTSSNNDDDKESINSNSCDIDDDYDMLIVDKRNEKNPSPMKKVIASMTIDDSESDNDMKTVKIEKSEIDSESKDNNNDFQENVECYSEDSISSVDITKIECEVFKDKKFYLNTDLSATDKILLKDHIKNMLGVVTKNPHKADYIIVKKAKSLPIKVSAEIVKEVWIRECFELQAFIPTSRYRIAKS</sequence>
<feature type="compositionally biased region" description="Basic and acidic residues" evidence="6">
    <location>
        <begin position="339"/>
        <end position="359"/>
    </location>
</feature>
<comment type="subcellular location">
    <subcellularLocation>
        <location evidence="1">Nucleus</location>
    </subcellularLocation>
</comment>
<dbReference type="FunFam" id="2.60.120.260:FF:000025">
    <property type="entry name" value="DNA repair protein XRCC1 isoform X1"/>
    <property type="match status" value="1"/>
</dbReference>
<evidence type="ECO:0000256" key="3">
    <source>
        <dbReference type="ARBA" id="ARBA00022763"/>
    </source>
</evidence>
<dbReference type="Pfam" id="PF00533">
    <property type="entry name" value="BRCT"/>
    <property type="match status" value="1"/>
</dbReference>
<feature type="domain" description="BRCT" evidence="7">
    <location>
        <begin position="575"/>
        <end position="659"/>
    </location>
</feature>
<dbReference type="Pfam" id="PF01834">
    <property type="entry name" value="XRCC1_N"/>
    <property type="match status" value="1"/>
</dbReference>
<feature type="compositionally biased region" description="Basic and acidic residues" evidence="6">
    <location>
        <begin position="280"/>
        <end position="300"/>
    </location>
</feature>
<protein>
    <recommendedName>
        <fullName evidence="7">BRCT domain-containing protein</fullName>
    </recommendedName>
</protein>
<feature type="compositionally biased region" description="Basic and acidic residues" evidence="6">
    <location>
        <begin position="218"/>
        <end position="262"/>
    </location>
</feature>
<dbReference type="InterPro" id="IPR008979">
    <property type="entry name" value="Galactose-bd-like_sf"/>
</dbReference>
<name>A0A9J6BYH4_POLVA</name>
<evidence type="ECO:0000256" key="4">
    <source>
        <dbReference type="ARBA" id="ARBA00023204"/>
    </source>
</evidence>
<keyword evidence="4" id="KW-0234">DNA repair</keyword>
<dbReference type="FunFam" id="3.40.50.10190:FF:000008">
    <property type="entry name" value="X-ray repair cross complementing 1"/>
    <property type="match status" value="1"/>
</dbReference>
<keyword evidence="3" id="KW-0227">DNA damage</keyword>
<evidence type="ECO:0000313" key="8">
    <source>
        <dbReference type="EMBL" id="KAG5674603.1"/>
    </source>
</evidence>
<feature type="compositionally biased region" description="Acidic residues" evidence="6">
    <location>
        <begin position="461"/>
        <end position="470"/>
    </location>
</feature>
<evidence type="ECO:0000256" key="1">
    <source>
        <dbReference type="ARBA" id="ARBA00004123"/>
    </source>
</evidence>
<dbReference type="InterPro" id="IPR036420">
    <property type="entry name" value="BRCT_dom_sf"/>
</dbReference>
<proteinExistence type="predicted"/>
<dbReference type="Pfam" id="PF16589">
    <property type="entry name" value="BRCT_2"/>
    <property type="match status" value="1"/>
</dbReference>
<keyword evidence="9" id="KW-1185">Reference proteome</keyword>
<feature type="compositionally biased region" description="Polar residues" evidence="6">
    <location>
        <begin position="303"/>
        <end position="320"/>
    </location>
</feature>
<dbReference type="InterPro" id="IPR002706">
    <property type="entry name" value="Xrcc1_N"/>
</dbReference>
<dbReference type="SUPFAM" id="SSF49785">
    <property type="entry name" value="Galactose-binding domain-like"/>
    <property type="match status" value="1"/>
</dbReference>
<dbReference type="Gene3D" id="2.60.120.260">
    <property type="entry name" value="Galactose-binding domain-like"/>
    <property type="match status" value="1"/>
</dbReference>
<gene>
    <name evidence="8" type="ORF">PVAND_004557</name>
</gene>
<comment type="caution">
    <text evidence="8">The sequence shown here is derived from an EMBL/GenBank/DDBJ whole genome shotgun (WGS) entry which is preliminary data.</text>
</comment>
<evidence type="ECO:0000256" key="5">
    <source>
        <dbReference type="ARBA" id="ARBA00023242"/>
    </source>
</evidence>
<feature type="compositionally biased region" description="Low complexity" evidence="6">
    <location>
        <begin position="321"/>
        <end position="335"/>
    </location>
</feature>
<reference evidence="8" key="1">
    <citation type="submission" date="2021-03" db="EMBL/GenBank/DDBJ databases">
        <title>Chromosome level genome of the anhydrobiotic midge Polypedilum vanderplanki.</title>
        <authorList>
            <person name="Yoshida Y."/>
            <person name="Kikawada T."/>
            <person name="Gusev O."/>
        </authorList>
    </citation>
    <scope>NUCLEOTIDE SEQUENCE</scope>
    <source>
        <strain evidence="8">NIAS01</strain>
        <tissue evidence="8">Whole body or cell culture</tissue>
    </source>
</reference>
<dbReference type="GO" id="GO:0005634">
    <property type="term" value="C:nucleus"/>
    <property type="evidence" value="ECO:0007669"/>
    <property type="project" value="UniProtKB-SubCell"/>
</dbReference>
<dbReference type="InterPro" id="IPR001357">
    <property type="entry name" value="BRCT_dom"/>
</dbReference>
<evidence type="ECO:0000313" key="9">
    <source>
        <dbReference type="Proteomes" id="UP001107558"/>
    </source>
</evidence>
<organism evidence="8 9">
    <name type="scientific">Polypedilum vanderplanki</name>
    <name type="common">Sleeping chironomid midge</name>
    <dbReference type="NCBI Taxonomy" id="319348"/>
    <lineage>
        <taxon>Eukaryota</taxon>
        <taxon>Metazoa</taxon>
        <taxon>Ecdysozoa</taxon>
        <taxon>Arthropoda</taxon>
        <taxon>Hexapoda</taxon>
        <taxon>Insecta</taxon>
        <taxon>Pterygota</taxon>
        <taxon>Neoptera</taxon>
        <taxon>Endopterygota</taxon>
        <taxon>Diptera</taxon>
        <taxon>Nematocera</taxon>
        <taxon>Chironomoidea</taxon>
        <taxon>Chironomidae</taxon>
        <taxon>Chironominae</taxon>
        <taxon>Polypedilum</taxon>
        <taxon>Polypedilum</taxon>
    </lineage>
</organism>
<accession>A0A9J6BYH4</accession>
<dbReference type="SUPFAM" id="SSF52113">
    <property type="entry name" value="BRCT domain"/>
    <property type="match status" value="2"/>
</dbReference>
<dbReference type="PANTHER" id="PTHR11370:SF5">
    <property type="entry name" value="DNA REPAIR PROTEIN XRCC1"/>
    <property type="match status" value="1"/>
</dbReference>
<evidence type="ECO:0000256" key="6">
    <source>
        <dbReference type="SAM" id="MobiDB-lite"/>
    </source>
</evidence>
<dbReference type="EMBL" id="JADBJN010000002">
    <property type="protein sequence ID" value="KAG5674603.1"/>
    <property type="molecule type" value="Genomic_DNA"/>
</dbReference>
<dbReference type="GO" id="GO:0003684">
    <property type="term" value="F:damaged DNA binding"/>
    <property type="evidence" value="ECO:0007669"/>
    <property type="project" value="InterPro"/>
</dbReference>
<dbReference type="PROSITE" id="PS50172">
    <property type="entry name" value="BRCT"/>
    <property type="match status" value="2"/>
</dbReference>
<keyword evidence="5" id="KW-0539">Nucleus</keyword>
<dbReference type="AlphaFoldDB" id="A0A9J6BYH4"/>
<feature type="region of interest" description="Disordered" evidence="6">
    <location>
        <begin position="218"/>
        <end position="359"/>
    </location>
</feature>
<evidence type="ECO:0000259" key="7">
    <source>
        <dbReference type="PROSITE" id="PS50172"/>
    </source>
</evidence>
<dbReference type="SMART" id="SM00292">
    <property type="entry name" value="BRCT"/>
    <property type="match status" value="2"/>
</dbReference>
<keyword evidence="2" id="KW-0677">Repeat</keyword>
<dbReference type="OrthoDB" id="25840at2759"/>